<keyword evidence="3" id="KW-1185">Reference proteome</keyword>
<feature type="transmembrane region" description="Helical" evidence="1">
    <location>
        <begin position="279"/>
        <end position="299"/>
    </location>
</feature>
<feature type="transmembrane region" description="Helical" evidence="1">
    <location>
        <begin position="218"/>
        <end position="241"/>
    </location>
</feature>
<sequence length="321" mass="33241">MKLASLAALAGAVVAIALGLVTVGVQATANPRDLPVAVTAPPQLRPAAEHVATQGGGTLSWRITTPDEARKLLDDKKVYAILELGRPNKIVVSGAINPAGTQIVEQILTLAAAPAEVETVHPASSAGRVAPLAVSILCWLGSLAAGALLIVTARRAGRPVTLGARLLRVLGSGVLMTAVLAGFLKLWDSSLPVGWDVLGFMFLVATAFAAIQGALMRLMGLGAMAILAPLYLLAPAVAGLVPELLNPAYKYALWSWTPFRFSTEGMRSILQGTPGAPDVAPALWVLGALLVAGLIVLVWPGRAPEQPKPTVVRAPVESLSR</sequence>
<reference evidence="2 3" key="1">
    <citation type="submission" date="2019-06" db="EMBL/GenBank/DDBJ databases">
        <title>Amycolatopsis alkalitolerans sp. nov., isolated from Gastrodia elata Blume.</title>
        <authorList>
            <person name="Narsing Rao M.P."/>
            <person name="Li W.J."/>
        </authorList>
    </citation>
    <scope>NUCLEOTIDE SEQUENCE [LARGE SCALE GENOMIC DNA]</scope>
    <source>
        <strain evidence="2 3">SYSUP0005</strain>
    </source>
</reference>
<feature type="transmembrane region" description="Helical" evidence="1">
    <location>
        <begin position="165"/>
        <end position="187"/>
    </location>
</feature>
<dbReference type="RefSeq" id="WP_139099356.1">
    <property type="nucleotide sequence ID" value="NZ_VDFW01000027.1"/>
</dbReference>
<keyword evidence="1" id="KW-0472">Membrane</keyword>
<dbReference type="Proteomes" id="UP000305546">
    <property type="component" value="Unassembled WGS sequence"/>
</dbReference>
<accession>A0A5C4LVS7</accession>
<proteinExistence type="predicted"/>
<dbReference type="AlphaFoldDB" id="A0A5C4LVS7"/>
<feature type="transmembrane region" description="Helical" evidence="1">
    <location>
        <begin position="193"/>
        <end position="211"/>
    </location>
</feature>
<name>A0A5C4LVS7_9PSEU</name>
<dbReference type="EMBL" id="VDFW01000027">
    <property type="protein sequence ID" value="TNC22390.1"/>
    <property type="molecule type" value="Genomic_DNA"/>
</dbReference>
<organism evidence="2 3">
    <name type="scientific">Amycolatopsis alkalitolerans</name>
    <dbReference type="NCBI Taxonomy" id="2547244"/>
    <lineage>
        <taxon>Bacteria</taxon>
        <taxon>Bacillati</taxon>
        <taxon>Actinomycetota</taxon>
        <taxon>Actinomycetes</taxon>
        <taxon>Pseudonocardiales</taxon>
        <taxon>Pseudonocardiaceae</taxon>
        <taxon>Amycolatopsis</taxon>
    </lineage>
</organism>
<evidence type="ECO:0000256" key="1">
    <source>
        <dbReference type="SAM" id="Phobius"/>
    </source>
</evidence>
<comment type="caution">
    <text evidence="2">The sequence shown here is derived from an EMBL/GenBank/DDBJ whole genome shotgun (WGS) entry which is preliminary data.</text>
</comment>
<gene>
    <name evidence="2" type="ORF">FG385_25680</name>
</gene>
<feature type="transmembrane region" description="Helical" evidence="1">
    <location>
        <begin position="132"/>
        <end position="153"/>
    </location>
</feature>
<evidence type="ECO:0000313" key="2">
    <source>
        <dbReference type="EMBL" id="TNC22390.1"/>
    </source>
</evidence>
<dbReference type="OrthoDB" id="3686432at2"/>
<protein>
    <submittedName>
        <fullName evidence="2">ABC transporter permease</fullName>
    </submittedName>
</protein>
<keyword evidence="1" id="KW-1133">Transmembrane helix</keyword>
<keyword evidence="1" id="KW-0812">Transmembrane</keyword>
<evidence type="ECO:0000313" key="3">
    <source>
        <dbReference type="Proteomes" id="UP000305546"/>
    </source>
</evidence>